<dbReference type="InterPro" id="IPR029058">
    <property type="entry name" value="AB_hydrolase_fold"/>
</dbReference>
<dbReference type="GO" id="GO:0055088">
    <property type="term" value="P:lipid homeostasis"/>
    <property type="evidence" value="ECO:0007669"/>
    <property type="project" value="TreeGrafter"/>
</dbReference>
<feature type="region of interest" description="Disordered" evidence="2">
    <location>
        <begin position="1"/>
        <end position="76"/>
    </location>
</feature>
<dbReference type="InterPro" id="IPR000073">
    <property type="entry name" value="AB_hydrolase_1"/>
</dbReference>
<dbReference type="SUPFAM" id="SSF53474">
    <property type="entry name" value="alpha/beta-Hydrolases"/>
    <property type="match status" value="1"/>
</dbReference>
<comment type="similarity">
    <text evidence="1">Belongs to the peptidase S33 family. ABHD4/ABHD5 subfamily.</text>
</comment>
<feature type="domain" description="AB hydrolase-1" evidence="3">
    <location>
        <begin position="167"/>
        <end position="509"/>
    </location>
</feature>
<accession>A0A2N3N4G8</accession>
<proteinExistence type="inferred from homology"/>
<dbReference type="InParanoid" id="A0A2N3N4G8"/>
<feature type="compositionally biased region" description="Polar residues" evidence="2">
    <location>
        <begin position="309"/>
        <end position="334"/>
    </location>
</feature>
<gene>
    <name evidence="4" type="ORF">jhhlp_005920</name>
</gene>
<dbReference type="Gene3D" id="3.40.50.1820">
    <property type="entry name" value="alpha/beta hydrolase"/>
    <property type="match status" value="1"/>
</dbReference>
<dbReference type="STRING" id="41688.A0A2N3N4G8"/>
<dbReference type="PANTHER" id="PTHR42886">
    <property type="entry name" value="RE40534P-RELATED"/>
    <property type="match status" value="1"/>
</dbReference>
<sequence length="528" mass="59406">MLKQQTASALLLRSRAHLATGTPNPSPSRLSLDDHSRNPPPRYPSRLKTTMATGSESQAPAEQPGAAEQSRRGRFPGGPLFPMGYKDAAYQWWHSAAPPTAERNVLSLIPYLREAAEYFATGNSESGDTYDPFGTRVWKTELVNLSGKNRALNEYSVERIGEEVKETLVMLHGYGAGLGFWYKNYEPLTRIPGWRLYSLDMLGMGNSARPPFKIRATDPKEKIAEAESWFIDALEEWRIQRKIEKFTLLGHSLGGYLAVSYALKYPGRLKKLILASPAGLPENPYAVNEKLPEPDQSTMPSEFIEDQETTTQSHGNANPANKRLSTSSQSSQPNVPVRKLPPWLVWLWDANFSPFSLVRMTGPLGPRFVSGWSSRRFNHLPPEEARALHEYTFSIFRQKGSGEYVLPYLLAPGAYARDPVVNKIHRVGRQIISQTETETIRETGIPIIMLYGENDWMDVAGGLAAEQKLKEARLKALLHNTEEEKRRENGRASVVVISKAGHHLYLDNPEEFNELMRKEMEDTMANQV</sequence>
<evidence type="ECO:0000256" key="1">
    <source>
        <dbReference type="ARBA" id="ARBA00038097"/>
    </source>
</evidence>
<evidence type="ECO:0000256" key="2">
    <source>
        <dbReference type="SAM" id="MobiDB-lite"/>
    </source>
</evidence>
<comment type="caution">
    <text evidence="4">The sequence shown here is derived from an EMBL/GenBank/DDBJ whole genome shotgun (WGS) entry which is preliminary data.</text>
</comment>
<dbReference type="OrthoDB" id="7457040at2759"/>
<dbReference type="GO" id="GO:0035965">
    <property type="term" value="P:cardiolipin acyl-chain remodeling"/>
    <property type="evidence" value="ECO:0007669"/>
    <property type="project" value="TreeGrafter"/>
</dbReference>
<feature type="compositionally biased region" description="Low complexity" evidence="2">
    <location>
        <begin position="56"/>
        <end position="68"/>
    </location>
</feature>
<dbReference type="AlphaFoldDB" id="A0A2N3N4G8"/>
<dbReference type="GO" id="GO:0042171">
    <property type="term" value="F:lysophosphatidic acid acyltransferase activity"/>
    <property type="evidence" value="ECO:0007669"/>
    <property type="project" value="TreeGrafter"/>
</dbReference>
<evidence type="ECO:0000259" key="3">
    <source>
        <dbReference type="Pfam" id="PF00561"/>
    </source>
</evidence>
<dbReference type="FunCoup" id="A0A2N3N4G8">
    <property type="interactions" value="151"/>
</dbReference>
<dbReference type="VEuPathDB" id="FungiDB:jhhlp_005920"/>
<dbReference type="GO" id="GO:0005743">
    <property type="term" value="C:mitochondrial inner membrane"/>
    <property type="evidence" value="ECO:0007669"/>
    <property type="project" value="TreeGrafter"/>
</dbReference>
<dbReference type="GO" id="GO:0004623">
    <property type="term" value="F:phospholipase A2 activity"/>
    <property type="evidence" value="ECO:0007669"/>
    <property type="project" value="TreeGrafter"/>
</dbReference>
<evidence type="ECO:0000313" key="4">
    <source>
        <dbReference type="EMBL" id="PKS07318.1"/>
    </source>
</evidence>
<dbReference type="PANTHER" id="PTHR42886:SF29">
    <property type="entry name" value="PUMMELIG, ISOFORM A"/>
    <property type="match status" value="1"/>
</dbReference>
<dbReference type="EMBL" id="NLAX01000701">
    <property type="protein sequence ID" value="PKS07318.1"/>
    <property type="molecule type" value="Genomic_DNA"/>
</dbReference>
<feature type="region of interest" description="Disordered" evidence="2">
    <location>
        <begin position="285"/>
        <end position="335"/>
    </location>
</feature>
<reference evidence="4 5" key="1">
    <citation type="journal article" date="2017" name="G3 (Bethesda)">
        <title>First Draft Genome Sequence of the Pathogenic Fungus Lomentospora prolificans (Formerly Scedosporium prolificans).</title>
        <authorList>
            <person name="Luo R."/>
            <person name="Zimin A."/>
            <person name="Workman R."/>
            <person name="Fan Y."/>
            <person name="Pertea G."/>
            <person name="Grossman N."/>
            <person name="Wear M.P."/>
            <person name="Jia B."/>
            <person name="Miller H."/>
            <person name="Casadevall A."/>
            <person name="Timp W."/>
            <person name="Zhang S.X."/>
            <person name="Salzberg S.L."/>
        </authorList>
    </citation>
    <scope>NUCLEOTIDE SEQUENCE [LARGE SCALE GENOMIC DNA]</scope>
    <source>
        <strain evidence="4 5">JHH-5317</strain>
    </source>
</reference>
<dbReference type="Pfam" id="PF00561">
    <property type="entry name" value="Abhydrolase_1"/>
    <property type="match status" value="1"/>
</dbReference>
<name>A0A2N3N4G8_9PEZI</name>
<keyword evidence="5" id="KW-1185">Reference proteome</keyword>
<feature type="compositionally biased region" description="Low complexity" evidence="2">
    <location>
        <begin position="7"/>
        <end position="19"/>
    </location>
</feature>
<organism evidence="4 5">
    <name type="scientific">Lomentospora prolificans</name>
    <dbReference type="NCBI Taxonomy" id="41688"/>
    <lineage>
        <taxon>Eukaryota</taxon>
        <taxon>Fungi</taxon>
        <taxon>Dikarya</taxon>
        <taxon>Ascomycota</taxon>
        <taxon>Pezizomycotina</taxon>
        <taxon>Sordariomycetes</taxon>
        <taxon>Hypocreomycetidae</taxon>
        <taxon>Microascales</taxon>
        <taxon>Microascaceae</taxon>
        <taxon>Lomentospora</taxon>
    </lineage>
</organism>
<dbReference type="GO" id="GO:0006654">
    <property type="term" value="P:phosphatidic acid biosynthetic process"/>
    <property type="evidence" value="ECO:0007669"/>
    <property type="project" value="TreeGrafter"/>
</dbReference>
<protein>
    <recommendedName>
        <fullName evidence="3">AB hydrolase-1 domain-containing protein</fullName>
    </recommendedName>
</protein>
<dbReference type="Proteomes" id="UP000233524">
    <property type="component" value="Unassembled WGS sequence"/>
</dbReference>
<evidence type="ECO:0000313" key="5">
    <source>
        <dbReference type="Proteomes" id="UP000233524"/>
    </source>
</evidence>